<feature type="non-terminal residue" evidence="1">
    <location>
        <position position="49"/>
    </location>
</feature>
<accession>A0A7V8NNS2</accession>
<keyword evidence="2" id="KW-1185">Reference proteome</keyword>
<name>A0A7V8NNS2_9BACT</name>
<reference evidence="1" key="1">
    <citation type="submission" date="2020-06" db="EMBL/GenBank/DDBJ databases">
        <title>Legume-microbial interactions unlock mineral nutrients during tropical forest succession.</title>
        <authorList>
            <person name="Epihov D.Z."/>
        </authorList>
    </citation>
    <scope>NUCLEOTIDE SEQUENCE [LARGE SCALE GENOMIC DNA]</scope>
    <source>
        <strain evidence="1">Pan2503</strain>
    </source>
</reference>
<organism evidence="1 2">
    <name type="scientific">Candidatus Acidiferrum panamense</name>
    <dbReference type="NCBI Taxonomy" id="2741543"/>
    <lineage>
        <taxon>Bacteria</taxon>
        <taxon>Pseudomonadati</taxon>
        <taxon>Acidobacteriota</taxon>
        <taxon>Terriglobia</taxon>
        <taxon>Candidatus Acidiferrales</taxon>
        <taxon>Candidatus Acidiferrum</taxon>
    </lineage>
</organism>
<protein>
    <submittedName>
        <fullName evidence="1">Uncharacterized protein</fullName>
    </submittedName>
</protein>
<dbReference type="EMBL" id="JACDQQ010000645">
    <property type="protein sequence ID" value="MBA0084636.1"/>
    <property type="molecule type" value="Genomic_DNA"/>
</dbReference>
<comment type="caution">
    <text evidence="1">The sequence shown here is derived from an EMBL/GenBank/DDBJ whole genome shotgun (WGS) entry which is preliminary data.</text>
</comment>
<evidence type="ECO:0000313" key="1">
    <source>
        <dbReference type="EMBL" id="MBA0084636.1"/>
    </source>
</evidence>
<dbReference type="Proteomes" id="UP000567293">
    <property type="component" value="Unassembled WGS sequence"/>
</dbReference>
<sequence>MWIDLSDDETTALLGELDRIVESDRYPFSPRIRTQVASAEPGQRALHAV</sequence>
<gene>
    <name evidence="1" type="ORF">HRJ53_06555</name>
</gene>
<proteinExistence type="predicted"/>
<dbReference type="AlphaFoldDB" id="A0A7V8NNS2"/>
<evidence type="ECO:0000313" key="2">
    <source>
        <dbReference type="Proteomes" id="UP000567293"/>
    </source>
</evidence>